<evidence type="ECO:0000259" key="4">
    <source>
        <dbReference type="Pfam" id="PF03807"/>
    </source>
</evidence>
<keyword evidence="3" id="KW-0560">Oxidoreductase</keyword>
<dbReference type="InterPro" id="IPR029036">
    <property type="entry name" value="P5CR_dimer"/>
</dbReference>
<dbReference type="Gene3D" id="1.10.3730.10">
    <property type="entry name" value="ProC C-terminal domain-like"/>
    <property type="match status" value="1"/>
</dbReference>
<proteinExistence type="inferred from homology"/>
<feature type="domain" description="Pyrroline-5-carboxylate reductase catalytic N-terminal" evidence="4">
    <location>
        <begin position="1"/>
        <end position="87"/>
    </location>
</feature>
<dbReference type="PIRSF" id="PIRSF000193">
    <property type="entry name" value="Pyrrol-5-carb_rd"/>
    <property type="match status" value="1"/>
</dbReference>
<dbReference type="Gene3D" id="3.40.50.720">
    <property type="entry name" value="NAD(P)-binding Rossmann-like Domain"/>
    <property type="match status" value="1"/>
</dbReference>
<comment type="similarity">
    <text evidence="1">Belongs to the pyrroline-5-carboxylate reductase family.</text>
</comment>
<keyword evidence="2" id="KW-0521">NADP</keyword>
<dbReference type="PANTHER" id="PTHR11645">
    <property type="entry name" value="PYRROLINE-5-CARBOXYLATE REDUCTASE"/>
    <property type="match status" value="1"/>
</dbReference>
<dbReference type="GO" id="GO:0004735">
    <property type="term" value="F:pyrroline-5-carboxylate reductase activity"/>
    <property type="evidence" value="ECO:0007669"/>
    <property type="project" value="InterPro"/>
</dbReference>
<dbReference type="GO" id="GO:0055129">
    <property type="term" value="P:L-proline biosynthetic process"/>
    <property type="evidence" value="ECO:0007669"/>
    <property type="project" value="TreeGrafter"/>
</dbReference>
<dbReference type="InterPro" id="IPR028939">
    <property type="entry name" value="P5C_Rdtase_cat_N"/>
</dbReference>
<organism evidence="6">
    <name type="scientific">marine metagenome</name>
    <dbReference type="NCBI Taxonomy" id="408172"/>
    <lineage>
        <taxon>unclassified sequences</taxon>
        <taxon>metagenomes</taxon>
        <taxon>ecological metagenomes</taxon>
    </lineage>
</organism>
<protein>
    <recommendedName>
        <fullName evidence="7">Pyrroline-5-carboxylate reductase dimerisation domain-containing protein</fullName>
    </recommendedName>
</protein>
<dbReference type="PROSITE" id="PS00521">
    <property type="entry name" value="P5CR"/>
    <property type="match status" value="1"/>
</dbReference>
<evidence type="ECO:0000256" key="2">
    <source>
        <dbReference type="ARBA" id="ARBA00022857"/>
    </source>
</evidence>
<dbReference type="Pfam" id="PF03807">
    <property type="entry name" value="F420_oxidored"/>
    <property type="match status" value="1"/>
</dbReference>
<dbReference type="SUPFAM" id="SSF48179">
    <property type="entry name" value="6-phosphogluconate dehydrogenase C-terminal domain-like"/>
    <property type="match status" value="1"/>
</dbReference>
<dbReference type="FunFam" id="1.10.3730.10:FF:000001">
    <property type="entry name" value="Pyrroline-5-carboxylate reductase"/>
    <property type="match status" value="1"/>
</dbReference>
<sequence length="257" mass="27418">MAGALVAGLVKNKYNNSQIFVSSPEEEHLKKLKDNFSVNVTKDNLEVVKSASTLVLAVKPNVIESVLDELSAEICKKDPLLISIVAGYKISSIEKRLNSKSKIIRAMPNTPASIGMGVSALTPNKLAVDEDKAITESVFSSVGLTCWIDESAFDLFTALLSSGPAYIFYLIEALQQAAKGLNLDEGITKELITEMIKGSSTLASLSEDSPSLLREKVTSPGGVTEKALEVLNEKGVGNSIVEAILKATEKSKDLGDS</sequence>
<evidence type="ECO:0008006" key="7">
    <source>
        <dbReference type="Google" id="ProtNLM"/>
    </source>
</evidence>
<dbReference type="InterPro" id="IPR000304">
    <property type="entry name" value="Pyrroline-COOH_reductase"/>
</dbReference>
<evidence type="ECO:0000259" key="5">
    <source>
        <dbReference type="Pfam" id="PF14748"/>
    </source>
</evidence>
<dbReference type="AlphaFoldDB" id="A0A381PQH7"/>
<dbReference type="InterPro" id="IPR036291">
    <property type="entry name" value="NAD(P)-bd_dom_sf"/>
</dbReference>
<feature type="domain" description="Pyrroline-5-carboxylate reductase dimerisation" evidence="5">
    <location>
        <begin position="150"/>
        <end position="254"/>
    </location>
</feature>
<dbReference type="NCBIfam" id="TIGR00112">
    <property type="entry name" value="proC"/>
    <property type="match status" value="1"/>
</dbReference>
<gene>
    <name evidence="6" type="ORF">METZ01_LOCUS22159</name>
</gene>
<dbReference type="Pfam" id="PF14748">
    <property type="entry name" value="P5CR_dimer"/>
    <property type="match status" value="1"/>
</dbReference>
<evidence type="ECO:0000313" key="6">
    <source>
        <dbReference type="EMBL" id="SUZ69305.1"/>
    </source>
</evidence>
<evidence type="ECO:0000256" key="1">
    <source>
        <dbReference type="ARBA" id="ARBA00005525"/>
    </source>
</evidence>
<evidence type="ECO:0000256" key="3">
    <source>
        <dbReference type="ARBA" id="ARBA00023002"/>
    </source>
</evidence>
<dbReference type="EMBL" id="UINC01001059">
    <property type="protein sequence ID" value="SUZ69305.1"/>
    <property type="molecule type" value="Genomic_DNA"/>
</dbReference>
<dbReference type="InterPro" id="IPR008927">
    <property type="entry name" value="6-PGluconate_DH-like_C_sf"/>
</dbReference>
<accession>A0A381PQH7</accession>
<dbReference type="PANTHER" id="PTHR11645:SF0">
    <property type="entry name" value="PYRROLINE-5-CARBOXYLATE REDUCTASE 3"/>
    <property type="match status" value="1"/>
</dbReference>
<dbReference type="InterPro" id="IPR053790">
    <property type="entry name" value="P5CR-like_CS"/>
</dbReference>
<dbReference type="SUPFAM" id="SSF51735">
    <property type="entry name" value="NAD(P)-binding Rossmann-fold domains"/>
    <property type="match status" value="1"/>
</dbReference>
<dbReference type="HAMAP" id="MF_01925">
    <property type="entry name" value="P5C_reductase"/>
    <property type="match status" value="1"/>
</dbReference>
<reference evidence="6" key="1">
    <citation type="submission" date="2018-05" db="EMBL/GenBank/DDBJ databases">
        <authorList>
            <person name="Lanie J.A."/>
            <person name="Ng W.-L."/>
            <person name="Kazmierczak K.M."/>
            <person name="Andrzejewski T.M."/>
            <person name="Davidsen T.M."/>
            <person name="Wayne K.J."/>
            <person name="Tettelin H."/>
            <person name="Glass J.I."/>
            <person name="Rusch D."/>
            <person name="Podicherti R."/>
            <person name="Tsui H.-C.T."/>
            <person name="Winkler M.E."/>
        </authorList>
    </citation>
    <scope>NUCLEOTIDE SEQUENCE</scope>
</reference>
<name>A0A381PQH7_9ZZZZ</name>